<evidence type="ECO:0000313" key="2">
    <source>
        <dbReference type="Proteomes" id="UP001195483"/>
    </source>
</evidence>
<reference evidence="1" key="1">
    <citation type="journal article" date="2021" name="Genome Biol. Evol.">
        <title>A High-Quality Reference Genome for a Parasitic Bivalve with Doubly Uniparental Inheritance (Bivalvia: Unionida).</title>
        <authorList>
            <person name="Smith C.H."/>
        </authorList>
    </citation>
    <scope>NUCLEOTIDE SEQUENCE</scope>
    <source>
        <strain evidence="1">CHS0354</strain>
    </source>
</reference>
<dbReference type="Proteomes" id="UP001195483">
    <property type="component" value="Unassembled WGS sequence"/>
</dbReference>
<keyword evidence="2" id="KW-1185">Reference proteome</keyword>
<proteinExistence type="predicted"/>
<gene>
    <name evidence="1" type="ORF">CHS0354_007258</name>
</gene>
<reference evidence="1" key="3">
    <citation type="submission" date="2023-05" db="EMBL/GenBank/DDBJ databases">
        <authorList>
            <person name="Smith C.H."/>
        </authorList>
    </citation>
    <scope>NUCLEOTIDE SEQUENCE</scope>
    <source>
        <strain evidence="1">CHS0354</strain>
        <tissue evidence="1">Mantle</tissue>
    </source>
</reference>
<dbReference type="AlphaFoldDB" id="A0AAE0TE58"/>
<protein>
    <submittedName>
        <fullName evidence="1">Uncharacterized protein</fullName>
    </submittedName>
</protein>
<comment type="caution">
    <text evidence="1">The sequence shown here is derived from an EMBL/GenBank/DDBJ whole genome shotgun (WGS) entry which is preliminary data.</text>
</comment>
<organism evidence="1 2">
    <name type="scientific">Potamilus streckersoni</name>
    <dbReference type="NCBI Taxonomy" id="2493646"/>
    <lineage>
        <taxon>Eukaryota</taxon>
        <taxon>Metazoa</taxon>
        <taxon>Spiralia</taxon>
        <taxon>Lophotrochozoa</taxon>
        <taxon>Mollusca</taxon>
        <taxon>Bivalvia</taxon>
        <taxon>Autobranchia</taxon>
        <taxon>Heteroconchia</taxon>
        <taxon>Palaeoheterodonta</taxon>
        <taxon>Unionida</taxon>
        <taxon>Unionoidea</taxon>
        <taxon>Unionidae</taxon>
        <taxon>Ambleminae</taxon>
        <taxon>Lampsilini</taxon>
        <taxon>Potamilus</taxon>
    </lineage>
</organism>
<name>A0AAE0TE58_9BIVA</name>
<accession>A0AAE0TE58</accession>
<sequence length="162" mass="18049">MTLRAPEREGSLGLNPLECGCGFQSYFPSNREKAAAVLGTAHERQHTRTKRLRTRHRVSTCLRKNCLAQVSSAGFVRLLINTMDNKSNEGYVRKPPRIQQDLAQHGNLPSTTTTITLDYIVFQDAKIIASVSESATNNIKSRTSDLAENGDYRPTISTELQK</sequence>
<reference evidence="1" key="2">
    <citation type="journal article" date="2021" name="Genome Biol. Evol.">
        <title>Developing a high-quality reference genome for a parasitic bivalve with doubly uniparental inheritance (Bivalvia: Unionida).</title>
        <authorList>
            <person name="Smith C.H."/>
        </authorList>
    </citation>
    <scope>NUCLEOTIDE SEQUENCE</scope>
    <source>
        <strain evidence="1">CHS0354</strain>
        <tissue evidence="1">Mantle</tissue>
    </source>
</reference>
<evidence type="ECO:0000313" key="1">
    <source>
        <dbReference type="EMBL" id="KAK3608238.1"/>
    </source>
</evidence>
<dbReference type="EMBL" id="JAEAOA010000502">
    <property type="protein sequence ID" value="KAK3608238.1"/>
    <property type="molecule type" value="Genomic_DNA"/>
</dbReference>